<evidence type="ECO:0000256" key="1">
    <source>
        <dbReference type="SAM" id="MobiDB-lite"/>
    </source>
</evidence>
<reference evidence="2" key="1">
    <citation type="submission" date="2023-03" db="EMBL/GenBank/DDBJ databases">
        <title>Borrelidin-producing and root-colonizing Streptomyces rochei is a potent biopesticide for soil-borne oomycete-caused plant diseases.</title>
        <authorList>
            <person name="Zhou D."/>
            <person name="Wang X."/>
            <person name="Navarro-Munoz J.C."/>
            <person name="Li W."/>
            <person name="Li J."/>
            <person name="Jiu M."/>
            <person name="Deng S."/>
            <person name="Ye Y."/>
            <person name="Daly P."/>
            <person name="Wei L."/>
        </authorList>
    </citation>
    <scope>NUCLEOTIDE SEQUENCE</scope>
    <source>
        <strain evidence="2">JK1</strain>
    </source>
</reference>
<dbReference type="EMBL" id="CP121271">
    <property type="protein sequence ID" value="WMC90494.1"/>
    <property type="molecule type" value="Genomic_DNA"/>
</dbReference>
<feature type="region of interest" description="Disordered" evidence="1">
    <location>
        <begin position="50"/>
        <end position="106"/>
    </location>
</feature>
<feature type="compositionally biased region" description="Basic and acidic residues" evidence="1">
    <location>
        <begin position="82"/>
        <end position="106"/>
    </location>
</feature>
<dbReference type="RefSeq" id="WP_158101630.1">
    <property type="nucleotide sequence ID" value="NZ_CP121271.1"/>
</dbReference>
<gene>
    <name evidence="2" type="ORF">P7W03_34875</name>
</gene>
<evidence type="ECO:0000313" key="2">
    <source>
        <dbReference type="EMBL" id="WMC90494.1"/>
    </source>
</evidence>
<accession>A0AAX3ZTL6</accession>
<sequence length="106" mass="12344">MATALLCTPISMEHAIDCRLSSRTKRGTTYPVVRLRMRNQRRRLYVQEVADDAAPFGHQRADDHRDEDRDRQMPNRAVHAPCESRRATAHGHADRYWHKHQGEDNA</sequence>
<evidence type="ECO:0000313" key="3">
    <source>
        <dbReference type="Proteomes" id="UP001231701"/>
    </source>
</evidence>
<protein>
    <submittedName>
        <fullName evidence="2">Uncharacterized protein</fullName>
    </submittedName>
</protein>
<organism evidence="2 3">
    <name type="scientific">Streptomyces rochei</name>
    <name type="common">Streptomyces parvullus</name>
    <dbReference type="NCBI Taxonomy" id="1928"/>
    <lineage>
        <taxon>Bacteria</taxon>
        <taxon>Bacillati</taxon>
        <taxon>Actinomycetota</taxon>
        <taxon>Actinomycetes</taxon>
        <taxon>Kitasatosporales</taxon>
        <taxon>Streptomycetaceae</taxon>
        <taxon>Streptomyces</taxon>
        <taxon>Streptomyces rochei group</taxon>
    </lineage>
</organism>
<proteinExistence type="predicted"/>
<dbReference type="GeneID" id="90947332"/>
<feature type="compositionally biased region" description="Basic and acidic residues" evidence="1">
    <location>
        <begin position="59"/>
        <end position="73"/>
    </location>
</feature>
<dbReference type="Proteomes" id="UP001231701">
    <property type="component" value="Chromosome"/>
</dbReference>
<name>A0AAX3ZTL6_STRRO</name>
<dbReference type="AlphaFoldDB" id="A0AAX3ZTL6"/>